<proteinExistence type="predicted"/>
<dbReference type="InterPro" id="IPR046341">
    <property type="entry name" value="SET_dom_sf"/>
</dbReference>
<dbReference type="EMBL" id="BBTG02000001">
    <property type="protein sequence ID" value="GAO16694.1"/>
    <property type="molecule type" value="Genomic_DNA"/>
</dbReference>
<evidence type="ECO:0008006" key="4">
    <source>
        <dbReference type="Google" id="ProtNLM"/>
    </source>
</evidence>
<dbReference type="Gene3D" id="2.170.270.10">
    <property type="entry name" value="SET domain"/>
    <property type="match status" value="1"/>
</dbReference>
<evidence type="ECO:0000313" key="2">
    <source>
        <dbReference type="EMBL" id="GAO16694.1"/>
    </source>
</evidence>
<comment type="caution">
    <text evidence="2">The sequence shown here is derived from an EMBL/GenBank/DDBJ whole genome shotgun (WGS) entry which is preliminary data.</text>
</comment>
<dbReference type="AlphaFoldDB" id="A0A1B5L2J6"/>
<accession>A0A1B5L2J6</accession>
<evidence type="ECO:0000313" key="3">
    <source>
        <dbReference type="Proteomes" id="UP000054053"/>
    </source>
</evidence>
<feature type="region of interest" description="Disordered" evidence="1">
    <location>
        <begin position="52"/>
        <end position="103"/>
    </location>
</feature>
<evidence type="ECO:0000256" key="1">
    <source>
        <dbReference type="SAM" id="MobiDB-lite"/>
    </source>
</evidence>
<gene>
    <name evidence="2" type="ORF">UVI_02002400</name>
</gene>
<dbReference type="SUPFAM" id="SSF82199">
    <property type="entry name" value="SET domain"/>
    <property type="match status" value="1"/>
</dbReference>
<name>A0A1B5L2J6_USTVR</name>
<sequence length="221" mass="24226">MALLLRACPDNEMPLQRAERFAVALVSPESAVSQGLRGELCKSSLDVGHVQDGETATTANHANEPCSAARGEMAPPTDHMPPEMRHSTTNGPENDVDQACHPNLGERNHVEDCAASALVEQAVLPCCPALVDSWSIELFKNESFEIRTSQVAGLGAFATKDLSKGDVILRERPLFIAHRDHIFVEFAKLDERDKEVALSLYANQLLKPGISMLEAIWKTNW</sequence>
<dbReference type="Proteomes" id="UP000054053">
    <property type="component" value="Unassembled WGS sequence"/>
</dbReference>
<reference evidence="3" key="1">
    <citation type="journal article" date="2016" name="Genome Announc.">
        <title>Genome sequence of Ustilaginoidea virens IPU010, a rice pathogenic fungus causing false smut.</title>
        <authorList>
            <person name="Kumagai T."/>
            <person name="Ishii T."/>
            <person name="Terai G."/>
            <person name="Umemura M."/>
            <person name="Machida M."/>
            <person name="Asai K."/>
        </authorList>
    </citation>
    <scope>NUCLEOTIDE SEQUENCE [LARGE SCALE GENOMIC DNA]</scope>
    <source>
        <strain evidence="3">IPU010</strain>
    </source>
</reference>
<organism evidence="2 3">
    <name type="scientific">Ustilaginoidea virens</name>
    <name type="common">Rice false smut fungus</name>
    <name type="synonym">Villosiclava virens</name>
    <dbReference type="NCBI Taxonomy" id="1159556"/>
    <lineage>
        <taxon>Eukaryota</taxon>
        <taxon>Fungi</taxon>
        <taxon>Dikarya</taxon>
        <taxon>Ascomycota</taxon>
        <taxon>Pezizomycotina</taxon>
        <taxon>Sordariomycetes</taxon>
        <taxon>Hypocreomycetidae</taxon>
        <taxon>Hypocreales</taxon>
        <taxon>Clavicipitaceae</taxon>
        <taxon>Ustilaginoidea</taxon>
    </lineage>
</organism>
<protein>
    <recommendedName>
        <fullName evidence="4">SET domain-containing protein</fullName>
    </recommendedName>
</protein>